<dbReference type="EMBL" id="JACHKT010000004">
    <property type="protein sequence ID" value="MBB6002191.1"/>
    <property type="molecule type" value="Genomic_DNA"/>
</dbReference>
<comment type="caution">
    <text evidence="5">The sequence shown here is derived from an EMBL/GenBank/DDBJ whole genome shotgun (WGS) entry which is preliminary data.</text>
</comment>
<proteinExistence type="predicted"/>
<dbReference type="AlphaFoldDB" id="A0A841ERX6"/>
<dbReference type="Pfam" id="PF02311">
    <property type="entry name" value="AraC_binding"/>
    <property type="match status" value="1"/>
</dbReference>
<gene>
    <name evidence="5" type="ORF">HNP25_000841</name>
</gene>
<dbReference type="InterPro" id="IPR018060">
    <property type="entry name" value="HTH_AraC"/>
</dbReference>
<evidence type="ECO:0000313" key="5">
    <source>
        <dbReference type="EMBL" id="MBB6002191.1"/>
    </source>
</evidence>
<dbReference type="InterPro" id="IPR009057">
    <property type="entry name" value="Homeodomain-like_sf"/>
</dbReference>
<dbReference type="PANTHER" id="PTHR43280:SF27">
    <property type="entry name" value="TRANSCRIPTIONAL REGULATOR MTLR"/>
    <property type="match status" value="1"/>
</dbReference>
<dbReference type="SMART" id="SM00342">
    <property type="entry name" value="HTH_ARAC"/>
    <property type="match status" value="1"/>
</dbReference>
<dbReference type="PANTHER" id="PTHR43280">
    <property type="entry name" value="ARAC-FAMILY TRANSCRIPTIONAL REGULATOR"/>
    <property type="match status" value="1"/>
</dbReference>
<accession>A0A841ERX6</accession>
<feature type="domain" description="HTH araC/xylS-type" evidence="4">
    <location>
        <begin position="187"/>
        <end position="285"/>
    </location>
</feature>
<dbReference type="PROSITE" id="PS00041">
    <property type="entry name" value="HTH_ARAC_FAMILY_1"/>
    <property type="match status" value="1"/>
</dbReference>
<evidence type="ECO:0000313" key="6">
    <source>
        <dbReference type="Proteomes" id="UP000524404"/>
    </source>
</evidence>
<evidence type="ECO:0000259" key="4">
    <source>
        <dbReference type="PROSITE" id="PS01124"/>
    </source>
</evidence>
<dbReference type="GO" id="GO:0003700">
    <property type="term" value="F:DNA-binding transcription factor activity"/>
    <property type="evidence" value="ECO:0007669"/>
    <property type="project" value="InterPro"/>
</dbReference>
<organism evidence="5 6">
    <name type="scientific">Arcicella rosea</name>
    <dbReference type="NCBI Taxonomy" id="502909"/>
    <lineage>
        <taxon>Bacteria</taxon>
        <taxon>Pseudomonadati</taxon>
        <taxon>Bacteroidota</taxon>
        <taxon>Cytophagia</taxon>
        <taxon>Cytophagales</taxon>
        <taxon>Flectobacillaceae</taxon>
        <taxon>Arcicella</taxon>
    </lineage>
</organism>
<keyword evidence="2 5" id="KW-0238">DNA-binding</keyword>
<dbReference type="Pfam" id="PF12833">
    <property type="entry name" value="HTH_18"/>
    <property type="match status" value="1"/>
</dbReference>
<protein>
    <submittedName>
        <fullName evidence="5">AraC-like DNA-binding protein</fullName>
    </submittedName>
</protein>
<name>A0A841ERX6_9BACT</name>
<dbReference type="GO" id="GO:0043565">
    <property type="term" value="F:sequence-specific DNA binding"/>
    <property type="evidence" value="ECO:0007669"/>
    <property type="project" value="InterPro"/>
</dbReference>
<dbReference type="InterPro" id="IPR011051">
    <property type="entry name" value="RmlC_Cupin_sf"/>
</dbReference>
<dbReference type="RefSeq" id="WP_184130737.1">
    <property type="nucleotide sequence ID" value="NZ_JACHKT010000004.1"/>
</dbReference>
<sequence length="289" mass="33544">MKPLFRKVQIMPEQSFSVNKDFVPFFYNHWHYHPEIEIVHIFEGTGTLLVGNGVRSFKENDLIMIGPNVPHFFRSDPHYFEQNSTLMSRSVVIHFNPNFLGDGFMKIPESISLNELFQKAKKGLLVGGPVREKVGVLMEEMLHTTGIDKVIQLLNILSYIASSEDVTDLSKTEFNVSLDEYNTRRIDMIYSFSLNNFAREITLEEVAEVANISVNSFCRYFKTHTRKTYFQFLQELRIGHACKLLAGEKLSISQVAFESGFNNLSHFNRSFKSLMQMKPQAYQRLYRQK</sequence>
<dbReference type="Proteomes" id="UP000524404">
    <property type="component" value="Unassembled WGS sequence"/>
</dbReference>
<dbReference type="SUPFAM" id="SSF51182">
    <property type="entry name" value="RmlC-like cupins"/>
    <property type="match status" value="1"/>
</dbReference>
<keyword evidence="3" id="KW-0804">Transcription</keyword>
<dbReference type="InterPro" id="IPR014710">
    <property type="entry name" value="RmlC-like_jellyroll"/>
</dbReference>
<dbReference type="InterPro" id="IPR018062">
    <property type="entry name" value="HTH_AraC-typ_CS"/>
</dbReference>
<dbReference type="PROSITE" id="PS01124">
    <property type="entry name" value="HTH_ARAC_FAMILY_2"/>
    <property type="match status" value="1"/>
</dbReference>
<reference evidence="5 6" key="1">
    <citation type="submission" date="2020-08" db="EMBL/GenBank/DDBJ databases">
        <title>Functional genomics of gut bacteria from endangered species of beetles.</title>
        <authorList>
            <person name="Carlos-Shanley C."/>
        </authorList>
    </citation>
    <scope>NUCLEOTIDE SEQUENCE [LARGE SCALE GENOMIC DNA]</scope>
    <source>
        <strain evidence="5 6">S00070</strain>
    </source>
</reference>
<dbReference type="InterPro" id="IPR003313">
    <property type="entry name" value="AraC-bd"/>
</dbReference>
<keyword evidence="6" id="KW-1185">Reference proteome</keyword>
<dbReference type="SUPFAM" id="SSF46689">
    <property type="entry name" value="Homeodomain-like"/>
    <property type="match status" value="2"/>
</dbReference>
<dbReference type="Gene3D" id="2.60.120.10">
    <property type="entry name" value="Jelly Rolls"/>
    <property type="match status" value="1"/>
</dbReference>
<evidence type="ECO:0000256" key="2">
    <source>
        <dbReference type="ARBA" id="ARBA00023125"/>
    </source>
</evidence>
<keyword evidence="1" id="KW-0805">Transcription regulation</keyword>
<evidence type="ECO:0000256" key="3">
    <source>
        <dbReference type="ARBA" id="ARBA00023163"/>
    </source>
</evidence>
<dbReference type="Gene3D" id="1.10.10.60">
    <property type="entry name" value="Homeodomain-like"/>
    <property type="match status" value="2"/>
</dbReference>
<evidence type="ECO:0000256" key="1">
    <source>
        <dbReference type="ARBA" id="ARBA00023015"/>
    </source>
</evidence>